<accession>A0ABW9AST4</accession>
<reference evidence="5 6" key="1">
    <citation type="journal article" date="2024" name="Chem. Sci.">
        <title>Discovery of megapolipeptins by genome mining of a Burkholderiales bacteria collection.</title>
        <authorList>
            <person name="Paulo B.S."/>
            <person name="Recchia M.J.J."/>
            <person name="Lee S."/>
            <person name="Fergusson C.H."/>
            <person name="Romanowski S.B."/>
            <person name="Hernandez A."/>
            <person name="Krull N."/>
            <person name="Liu D.Y."/>
            <person name="Cavanagh H."/>
            <person name="Bos A."/>
            <person name="Gray C.A."/>
            <person name="Murphy B.T."/>
            <person name="Linington R.G."/>
            <person name="Eustaquio A.S."/>
        </authorList>
    </citation>
    <scope>NUCLEOTIDE SEQUENCE [LARGE SCALE GENOMIC DNA]</scope>
    <source>
        <strain evidence="5 6">RL17-350-BIC-A</strain>
    </source>
</reference>
<keyword evidence="2" id="KW-0059">Arsenical resistance</keyword>
<sequence length="88" mass="9987">MTITIFHNPACSTSRKVLDMQLSPRESLRIQEPAYTDLRLDDDLLSNARIVELMVPNPVLMNRLIVRTPHGIKLCRPAEEVAPLLQPI</sequence>
<dbReference type="SUPFAM" id="SSF52833">
    <property type="entry name" value="Thioredoxin-like"/>
    <property type="match status" value="1"/>
</dbReference>
<gene>
    <name evidence="5" type="ORF">PQR57_21600</name>
</gene>
<comment type="caution">
    <text evidence="5">The sequence shown here is derived from an EMBL/GenBank/DDBJ whole genome shotgun (WGS) entry which is preliminary data.</text>
</comment>
<dbReference type="InterPro" id="IPR006660">
    <property type="entry name" value="Arsenate_reductase-like"/>
</dbReference>
<evidence type="ECO:0000313" key="6">
    <source>
        <dbReference type="Proteomes" id="UP001629230"/>
    </source>
</evidence>
<keyword evidence="6" id="KW-1185">Reference proteome</keyword>
<dbReference type="InterPro" id="IPR036249">
    <property type="entry name" value="Thioredoxin-like_sf"/>
</dbReference>
<evidence type="ECO:0000256" key="3">
    <source>
        <dbReference type="ARBA" id="ARBA00023002"/>
    </source>
</evidence>
<dbReference type="PANTHER" id="PTHR30041">
    <property type="entry name" value="ARSENATE REDUCTASE"/>
    <property type="match status" value="1"/>
</dbReference>
<dbReference type="EMBL" id="JAQQEZ010000015">
    <property type="protein sequence ID" value="MFM0003622.1"/>
    <property type="molecule type" value="Genomic_DNA"/>
</dbReference>
<name>A0ABW9AST4_9BURK</name>
<dbReference type="RefSeq" id="WP_408178638.1">
    <property type="nucleotide sequence ID" value="NZ_JAQQEZ010000015.1"/>
</dbReference>
<evidence type="ECO:0000313" key="5">
    <source>
        <dbReference type="EMBL" id="MFM0003622.1"/>
    </source>
</evidence>
<evidence type="ECO:0000256" key="4">
    <source>
        <dbReference type="PROSITE-ProRule" id="PRU01282"/>
    </source>
</evidence>
<evidence type="ECO:0008006" key="7">
    <source>
        <dbReference type="Google" id="ProtNLM"/>
    </source>
</evidence>
<dbReference type="Gene3D" id="3.40.30.10">
    <property type="entry name" value="Glutaredoxin"/>
    <property type="match status" value="1"/>
</dbReference>
<organism evidence="5 6">
    <name type="scientific">Paraburkholderia dipogonis</name>
    <dbReference type="NCBI Taxonomy" id="1211383"/>
    <lineage>
        <taxon>Bacteria</taxon>
        <taxon>Pseudomonadati</taxon>
        <taxon>Pseudomonadota</taxon>
        <taxon>Betaproteobacteria</taxon>
        <taxon>Burkholderiales</taxon>
        <taxon>Burkholderiaceae</taxon>
        <taxon>Paraburkholderia</taxon>
    </lineage>
</organism>
<dbReference type="PROSITE" id="PS51353">
    <property type="entry name" value="ARSC"/>
    <property type="match status" value="1"/>
</dbReference>
<evidence type="ECO:0000256" key="1">
    <source>
        <dbReference type="ARBA" id="ARBA00007198"/>
    </source>
</evidence>
<keyword evidence="3" id="KW-0560">Oxidoreductase</keyword>
<comment type="similarity">
    <text evidence="1 4">Belongs to the ArsC family.</text>
</comment>
<protein>
    <recommendedName>
        <fullName evidence="7">Arsenate reductase</fullName>
    </recommendedName>
</protein>
<proteinExistence type="inferred from homology"/>
<dbReference type="Pfam" id="PF03960">
    <property type="entry name" value="ArsC"/>
    <property type="match status" value="1"/>
</dbReference>
<dbReference type="PANTHER" id="PTHR30041:SF5">
    <property type="entry name" value="ARSENATE REDUCTASE-RELATED"/>
    <property type="match status" value="1"/>
</dbReference>
<evidence type="ECO:0000256" key="2">
    <source>
        <dbReference type="ARBA" id="ARBA00022849"/>
    </source>
</evidence>
<dbReference type="Proteomes" id="UP001629230">
    <property type="component" value="Unassembled WGS sequence"/>
</dbReference>